<dbReference type="Gene3D" id="3.40.50.2300">
    <property type="match status" value="1"/>
</dbReference>
<dbReference type="InterPro" id="IPR000792">
    <property type="entry name" value="Tscrpt_reg_LuxR_C"/>
</dbReference>
<dbReference type="CDD" id="cd06170">
    <property type="entry name" value="LuxR_C_like"/>
    <property type="match status" value="1"/>
</dbReference>
<dbReference type="InterPro" id="IPR001789">
    <property type="entry name" value="Sig_transdc_resp-reg_receiver"/>
</dbReference>
<sequence length="268" mass="27487">MTPLRVLIADDNSVVRLGLEQILTNTPDVELVGAAENGRQAVDMAAELSPDVCLLDVRMPEMNGIEAARLISPGCAVVMLTHSEEAEIVTAAVQAGARGYVVYSELEVEYLSQALRSVMAGSMLMSPSASSAVLSGLAAAAPASPPAVQLAASGGQAPGGTGAQHSARLPGGAPVPEGAGAPGVALAGEPHQVTAVTELPPRGSSPFGLSTREAEVMGLIADGLANGEIAERLFLSEKTVKNHVNRIFAKMAVTSRAEAVSVWFRSRT</sequence>
<organism evidence="9 10">
    <name type="scientific">Sediminivirga luteola</name>
    <dbReference type="NCBI Taxonomy" id="1774748"/>
    <lineage>
        <taxon>Bacteria</taxon>
        <taxon>Bacillati</taxon>
        <taxon>Actinomycetota</taxon>
        <taxon>Actinomycetes</taxon>
        <taxon>Micrococcales</taxon>
        <taxon>Brevibacteriaceae</taxon>
        <taxon>Sediminivirga</taxon>
    </lineage>
</organism>
<dbReference type="SUPFAM" id="SSF52172">
    <property type="entry name" value="CheY-like"/>
    <property type="match status" value="1"/>
</dbReference>
<feature type="compositionally biased region" description="Low complexity" evidence="6">
    <location>
        <begin position="169"/>
        <end position="182"/>
    </location>
</feature>
<keyword evidence="1 5" id="KW-0597">Phosphoprotein</keyword>
<reference evidence="9" key="2">
    <citation type="submission" date="2020-09" db="EMBL/GenBank/DDBJ databases">
        <authorList>
            <person name="Sun Q."/>
            <person name="Zhou Y."/>
        </authorList>
    </citation>
    <scope>NUCLEOTIDE SEQUENCE</scope>
    <source>
        <strain evidence="9">CGMCC 1.12785</strain>
    </source>
</reference>
<evidence type="ECO:0000256" key="6">
    <source>
        <dbReference type="SAM" id="MobiDB-lite"/>
    </source>
</evidence>
<dbReference type="InterPro" id="IPR036388">
    <property type="entry name" value="WH-like_DNA-bd_sf"/>
</dbReference>
<dbReference type="PROSITE" id="PS00622">
    <property type="entry name" value="HTH_LUXR_1"/>
    <property type="match status" value="1"/>
</dbReference>
<evidence type="ECO:0000256" key="3">
    <source>
        <dbReference type="ARBA" id="ARBA00023125"/>
    </source>
</evidence>
<dbReference type="SUPFAM" id="SSF46894">
    <property type="entry name" value="C-terminal effector domain of the bipartite response regulators"/>
    <property type="match status" value="1"/>
</dbReference>
<dbReference type="AlphaFoldDB" id="A0A8J2TXY0"/>
<evidence type="ECO:0000259" key="7">
    <source>
        <dbReference type="PROSITE" id="PS50043"/>
    </source>
</evidence>
<evidence type="ECO:0000259" key="8">
    <source>
        <dbReference type="PROSITE" id="PS50110"/>
    </source>
</evidence>
<proteinExistence type="predicted"/>
<evidence type="ECO:0000256" key="4">
    <source>
        <dbReference type="ARBA" id="ARBA00023163"/>
    </source>
</evidence>
<dbReference type="PROSITE" id="PS50043">
    <property type="entry name" value="HTH_LUXR_2"/>
    <property type="match status" value="1"/>
</dbReference>
<feature type="domain" description="HTH luxR-type" evidence="7">
    <location>
        <begin position="202"/>
        <end position="267"/>
    </location>
</feature>
<feature type="domain" description="Response regulatory" evidence="8">
    <location>
        <begin position="5"/>
        <end position="118"/>
    </location>
</feature>
<dbReference type="GO" id="GO:0006355">
    <property type="term" value="P:regulation of DNA-templated transcription"/>
    <property type="evidence" value="ECO:0007669"/>
    <property type="project" value="InterPro"/>
</dbReference>
<gene>
    <name evidence="9" type="ORF">GCM10011333_15480</name>
</gene>
<feature type="region of interest" description="Disordered" evidence="6">
    <location>
        <begin position="149"/>
        <end position="182"/>
    </location>
</feature>
<dbReference type="RefSeq" id="WP_188550347.1">
    <property type="nucleotide sequence ID" value="NZ_BMFY01000005.1"/>
</dbReference>
<keyword evidence="10" id="KW-1185">Reference proteome</keyword>
<dbReference type="PRINTS" id="PR00038">
    <property type="entry name" value="HTHLUXR"/>
</dbReference>
<evidence type="ECO:0000256" key="5">
    <source>
        <dbReference type="PROSITE-ProRule" id="PRU00169"/>
    </source>
</evidence>
<dbReference type="Pfam" id="PF00196">
    <property type="entry name" value="GerE"/>
    <property type="match status" value="1"/>
</dbReference>
<protein>
    <submittedName>
        <fullName evidence="9">DNA-binding response regulator</fullName>
    </submittedName>
</protein>
<dbReference type="Pfam" id="PF00072">
    <property type="entry name" value="Response_reg"/>
    <property type="match status" value="1"/>
</dbReference>
<evidence type="ECO:0000256" key="1">
    <source>
        <dbReference type="ARBA" id="ARBA00022553"/>
    </source>
</evidence>
<dbReference type="Gene3D" id="1.10.10.10">
    <property type="entry name" value="Winged helix-like DNA-binding domain superfamily/Winged helix DNA-binding domain"/>
    <property type="match status" value="1"/>
</dbReference>
<keyword evidence="3 9" id="KW-0238">DNA-binding</keyword>
<dbReference type="PANTHER" id="PTHR43214:SF24">
    <property type="entry name" value="TRANSCRIPTIONAL REGULATORY PROTEIN NARL-RELATED"/>
    <property type="match status" value="1"/>
</dbReference>
<comment type="caution">
    <text evidence="9">The sequence shown here is derived from an EMBL/GenBank/DDBJ whole genome shotgun (WGS) entry which is preliminary data.</text>
</comment>
<dbReference type="PROSITE" id="PS50110">
    <property type="entry name" value="RESPONSE_REGULATORY"/>
    <property type="match status" value="1"/>
</dbReference>
<dbReference type="GO" id="GO:0000160">
    <property type="term" value="P:phosphorelay signal transduction system"/>
    <property type="evidence" value="ECO:0007669"/>
    <property type="project" value="InterPro"/>
</dbReference>
<keyword evidence="2" id="KW-0805">Transcription regulation</keyword>
<name>A0A8J2TXY0_9MICO</name>
<feature type="modified residue" description="4-aspartylphosphate" evidence="5">
    <location>
        <position position="56"/>
    </location>
</feature>
<dbReference type="PANTHER" id="PTHR43214">
    <property type="entry name" value="TWO-COMPONENT RESPONSE REGULATOR"/>
    <property type="match status" value="1"/>
</dbReference>
<dbReference type="InterPro" id="IPR016032">
    <property type="entry name" value="Sig_transdc_resp-reg_C-effctor"/>
</dbReference>
<dbReference type="SMART" id="SM00448">
    <property type="entry name" value="REC"/>
    <property type="match status" value="1"/>
</dbReference>
<dbReference type="InterPro" id="IPR039420">
    <property type="entry name" value="WalR-like"/>
</dbReference>
<dbReference type="CDD" id="cd17535">
    <property type="entry name" value="REC_NarL-like"/>
    <property type="match status" value="1"/>
</dbReference>
<evidence type="ECO:0000313" key="9">
    <source>
        <dbReference type="EMBL" id="GGA13417.1"/>
    </source>
</evidence>
<keyword evidence="4" id="KW-0804">Transcription</keyword>
<dbReference type="SMART" id="SM00421">
    <property type="entry name" value="HTH_LUXR"/>
    <property type="match status" value="1"/>
</dbReference>
<accession>A0A8J2TXY0</accession>
<dbReference type="Proteomes" id="UP000616114">
    <property type="component" value="Unassembled WGS sequence"/>
</dbReference>
<dbReference type="EMBL" id="BMFY01000005">
    <property type="protein sequence ID" value="GGA13417.1"/>
    <property type="molecule type" value="Genomic_DNA"/>
</dbReference>
<evidence type="ECO:0000313" key="10">
    <source>
        <dbReference type="Proteomes" id="UP000616114"/>
    </source>
</evidence>
<reference evidence="9" key="1">
    <citation type="journal article" date="2014" name="Int. J. Syst. Evol. Microbiol.">
        <title>Complete genome sequence of Corynebacterium casei LMG S-19264T (=DSM 44701T), isolated from a smear-ripened cheese.</title>
        <authorList>
            <consortium name="US DOE Joint Genome Institute (JGI-PGF)"/>
            <person name="Walter F."/>
            <person name="Albersmeier A."/>
            <person name="Kalinowski J."/>
            <person name="Ruckert C."/>
        </authorList>
    </citation>
    <scope>NUCLEOTIDE SEQUENCE</scope>
    <source>
        <strain evidence="9">CGMCC 1.12785</strain>
    </source>
</reference>
<dbReference type="GO" id="GO:0003677">
    <property type="term" value="F:DNA binding"/>
    <property type="evidence" value="ECO:0007669"/>
    <property type="project" value="UniProtKB-KW"/>
</dbReference>
<dbReference type="InterPro" id="IPR058245">
    <property type="entry name" value="NreC/VraR/RcsB-like_REC"/>
</dbReference>
<evidence type="ECO:0000256" key="2">
    <source>
        <dbReference type="ARBA" id="ARBA00023015"/>
    </source>
</evidence>
<dbReference type="InterPro" id="IPR011006">
    <property type="entry name" value="CheY-like_superfamily"/>
</dbReference>